<dbReference type="InterPro" id="IPR038765">
    <property type="entry name" value="Papain-like_cys_pep_sf"/>
</dbReference>
<evidence type="ECO:0000259" key="6">
    <source>
        <dbReference type="PROSITE" id="PS51935"/>
    </source>
</evidence>
<dbReference type="GO" id="GO:0006508">
    <property type="term" value="P:proteolysis"/>
    <property type="evidence" value="ECO:0007669"/>
    <property type="project" value="UniProtKB-KW"/>
</dbReference>
<comment type="similarity">
    <text evidence="1">Belongs to the peptidase C40 family.</text>
</comment>
<sequence length="136" mass="13998">MKTAFGAAVLLAAALSVAPAHADPSVVPAARTRIGSPYRWGAAGPDAFDCSGLVVWAYAQIGVQLPHSSEALAVGGQPITRDELAPGDIVTFYPNATHAAIYSGDGMVIHASKPGQPVAEVPLDQAGPFHNARHYS</sequence>
<reference evidence="7 8" key="1">
    <citation type="submission" date="2019-12" db="EMBL/GenBank/DDBJ databases">
        <title>Complete genome sequence of Mycolicibacterium xenopi str. JCM15661T.</title>
        <authorList>
            <person name="Yoshida M."/>
            <person name="Fukano H."/>
            <person name="Asakura T."/>
            <person name="Hoshino Y."/>
        </authorList>
    </citation>
    <scope>NUCLEOTIDE SEQUENCE [LARGE SCALE GENOMIC DNA]</scope>
    <source>
        <strain evidence="7 8">JCM 15661T</strain>
    </source>
</reference>
<evidence type="ECO:0000313" key="7">
    <source>
        <dbReference type="EMBL" id="BBU22176.1"/>
    </source>
</evidence>
<name>A0AAD1M186_MYCXE</name>
<dbReference type="RefSeq" id="WP_085193389.1">
    <property type="nucleotide sequence ID" value="NZ_AP022314.1"/>
</dbReference>
<keyword evidence="4" id="KW-0788">Thiol protease</keyword>
<feature type="domain" description="NlpC/P60" evidence="6">
    <location>
        <begin position="20"/>
        <end position="136"/>
    </location>
</feature>
<dbReference type="Gene3D" id="3.90.1720.10">
    <property type="entry name" value="endopeptidase domain like (from Nostoc punctiforme)"/>
    <property type="match status" value="1"/>
</dbReference>
<dbReference type="PANTHER" id="PTHR47359">
    <property type="entry name" value="PEPTIDOGLYCAN DL-ENDOPEPTIDASE CWLO"/>
    <property type="match status" value="1"/>
</dbReference>
<evidence type="ECO:0000256" key="5">
    <source>
        <dbReference type="SAM" id="SignalP"/>
    </source>
</evidence>
<gene>
    <name evidence="7" type="ORF">MYXE_19660</name>
</gene>
<keyword evidence="5" id="KW-0732">Signal</keyword>
<feature type="chain" id="PRO_5042157500" description="NlpC/P60 domain-containing protein" evidence="5">
    <location>
        <begin position="23"/>
        <end position="136"/>
    </location>
</feature>
<protein>
    <recommendedName>
        <fullName evidence="6">NlpC/P60 domain-containing protein</fullName>
    </recommendedName>
</protein>
<proteinExistence type="inferred from homology"/>
<evidence type="ECO:0000256" key="3">
    <source>
        <dbReference type="ARBA" id="ARBA00022801"/>
    </source>
</evidence>
<dbReference type="PANTHER" id="PTHR47359:SF3">
    <property type="entry name" value="NLP_P60 DOMAIN-CONTAINING PROTEIN-RELATED"/>
    <property type="match status" value="1"/>
</dbReference>
<evidence type="ECO:0000313" key="8">
    <source>
        <dbReference type="Proteomes" id="UP000464624"/>
    </source>
</evidence>
<keyword evidence="2" id="KW-0645">Protease</keyword>
<keyword evidence="3" id="KW-0378">Hydrolase</keyword>
<evidence type="ECO:0000256" key="4">
    <source>
        <dbReference type="ARBA" id="ARBA00022807"/>
    </source>
</evidence>
<dbReference type="AlphaFoldDB" id="A0AAD1M186"/>
<accession>A0AAD1M186</accession>
<dbReference type="Pfam" id="PF00877">
    <property type="entry name" value="NLPC_P60"/>
    <property type="match status" value="1"/>
</dbReference>
<dbReference type="KEGG" id="mxe:MYXE_19660"/>
<dbReference type="PROSITE" id="PS51935">
    <property type="entry name" value="NLPC_P60"/>
    <property type="match status" value="1"/>
</dbReference>
<feature type="signal peptide" evidence="5">
    <location>
        <begin position="1"/>
        <end position="22"/>
    </location>
</feature>
<dbReference type="GO" id="GO:0008234">
    <property type="term" value="F:cysteine-type peptidase activity"/>
    <property type="evidence" value="ECO:0007669"/>
    <property type="project" value="UniProtKB-KW"/>
</dbReference>
<evidence type="ECO:0000256" key="1">
    <source>
        <dbReference type="ARBA" id="ARBA00007074"/>
    </source>
</evidence>
<dbReference type="InterPro" id="IPR051794">
    <property type="entry name" value="PG_Endopeptidase_C40"/>
</dbReference>
<dbReference type="InterPro" id="IPR000064">
    <property type="entry name" value="NLP_P60_dom"/>
</dbReference>
<evidence type="ECO:0000256" key="2">
    <source>
        <dbReference type="ARBA" id="ARBA00022670"/>
    </source>
</evidence>
<dbReference type="Proteomes" id="UP000464624">
    <property type="component" value="Chromosome"/>
</dbReference>
<organism evidence="7 8">
    <name type="scientific">Mycobacterium xenopi</name>
    <dbReference type="NCBI Taxonomy" id="1789"/>
    <lineage>
        <taxon>Bacteria</taxon>
        <taxon>Bacillati</taxon>
        <taxon>Actinomycetota</taxon>
        <taxon>Actinomycetes</taxon>
        <taxon>Mycobacteriales</taxon>
        <taxon>Mycobacteriaceae</taxon>
        <taxon>Mycobacterium</taxon>
    </lineage>
</organism>
<dbReference type="SUPFAM" id="SSF54001">
    <property type="entry name" value="Cysteine proteinases"/>
    <property type="match status" value="1"/>
</dbReference>
<dbReference type="EMBL" id="AP022314">
    <property type="protein sequence ID" value="BBU22176.1"/>
    <property type="molecule type" value="Genomic_DNA"/>
</dbReference>